<dbReference type="AlphaFoldDB" id="A0AAD9JU53"/>
<evidence type="ECO:0000313" key="1">
    <source>
        <dbReference type="EMBL" id="KAK2159348.1"/>
    </source>
</evidence>
<keyword evidence="2" id="KW-1185">Reference proteome</keyword>
<dbReference type="PANTHER" id="PTHR16260:SF3">
    <property type="entry name" value="CHROMOSOME 14 OPEN READING FRAME 119-LIKE-RELATED"/>
    <property type="match status" value="1"/>
</dbReference>
<protein>
    <submittedName>
        <fullName evidence="1">Uncharacterized protein</fullName>
    </submittedName>
</protein>
<dbReference type="PANTHER" id="PTHR16260">
    <property type="entry name" value="SIMILAR TO 1700123O20RIK PROTEIN"/>
    <property type="match status" value="1"/>
</dbReference>
<dbReference type="InterPro" id="IPR028019">
    <property type="entry name" value="DUF4508"/>
</dbReference>
<comment type="caution">
    <text evidence="1">The sequence shown here is derived from an EMBL/GenBank/DDBJ whole genome shotgun (WGS) entry which is preliminary data.</text>
</comment>
<accession>A0AAD9JU53</accession>
<dbReference type="Proteomes" id="UP001208570">
    <property type="component" value="Unassembled WGS sequence"/>
</dbReference>
<gene>
    <name evidence="1" type="ORF">LSH36_154g02010</name>
</gene>
<dbReference type="Pfam" id="PF14969">
    <property type="entry name" value="DUF4508"/>
    <property type="match status" value="1"/>
</dbReference>
<name>A0AAD9JU53_9ANNE</name>
<reference evidence="1" key="1">
    <citation type="journal article" date="2023" name="Mol. Biol. Evol.">
        <title>Third-Generation Sequencing Reveals the Adaptive Role of the Epigenome in Three Deep-Sea Polychaetes.</title>
        <authorList>
            <person name="Perez M."/>
            <person name="Aroh O."/>
            <person name="Sun Y."/>
            <person name="Lan Y."/>
            <person name="Juniper S.K."/>
            <person name="Young C.R."/>
            <person name="Angers B."/>
            <person name="Qian P.Y."/>
        </authorList>
    </citation>
    <scope>NUCLEOTIDE SEQUENCE</scope>
    <source>
        <strain evidence="1">P08H-3</strain>
    </source>
</reference>
<organism evidence="1 2">
    <name type="scientific">Paralvinella palmiformis</name>
    <dbReference type="NCBI Taxonomy" id="53620"/>
    <lineage>
        <taxon>Eukaryota</taxon>
        <taxon>Metazoa</taxon>
        <taxon>Spiralia</taxon>
        <taxon>Lophotrochozoa</taxon>
        <taxon>Annelida</taxon>
        <taxon>Polychaeta</taxon>
        <taxon>Sedentaria</taxon>
        <taxon>Canalipalpata</taxon>
        <taxon>Terebellida</taxon>
        <taxon>Terebelliformia</taxon>
        <taxon>Alvinellidae</taxon>
        <taxon>Paralvinella</taxon>
    </lineage>
</organism>
<dbReference type="EMBL" id="JAODUP010000154">
    <property type="protein sequence ID" value="KAK2159348.1"/>
    <property type="molecule type" value="Genomic_DNA"/>
</dbReference>
<sequence>MALTCKEQEIQCVIHWFSSWTEYQKRDFMKDLVDKVVPENVCTLFDAMNGLNFNDKPPSIFKCQLKLFHQWFSEWNDKERNGFLTNLEEVDPGFVHRFNEQITQTAGQA</sequence>
<evidence type="ECO:0000313" key="2">
    <source>
        <dbReference type="Proteomes" id="UP001208570"/>
    </source>
</evidence>
<proteinExistence type="predicted"/>